<keyword evidence="2" id="KW-1133">Transmembrane helix</keyword>
<reference evidence="4 5" key="1">
    <citation type="submission" date="2020-05" db="EMBL/GenBank/DDBJ databases">
        <authorList>
            <person name="Campoy J."/>
            <person name="Schneeberger K."/>
            <person name="Spophaly S."/>
        </authorList>
    </citation>
    <scope>NUCLEOTIDE SEQUENCE [LARGE SCALE GENOMIC DNA]</scope>
    <source>
        <strain evidence="4">PruArmRojPasFocal</strain>
    </source>
</reference>
<feature type="compositionally biased region" description="Polar residues" evidence="1">
    <location>
        <begin position="302"/>
        <end position="316"/>
    </location>
</feature>
<feature type="region of interest" description="Disordered" evidence="1">
    <location>
        <begin position="233"/>
        <end position="257"/>
    </location>
</feature>
<dbReference type="Gene3D" id="3.30.160.60">
    <property type="entry name" value="Classic Zinc Finger"/>
    <property type="match status" value="2"/>
</dbReference>
<proteinExistence type="predicted"/>
<keyword evidence="2" id="KW-0472">Membrane</keyword>
<dbReference type="GO" id="GO:0003676">
    <property type="term" value="F:nucleic acid binding"/>
    <property type="evidence" value="ECO:0007669"/>
    <property type="project" value="InterPro"/>
</dbReference>
<dbReference type="InterPro" id="IPR036236">
    <property type="entry name" value="Znf_C2H2_sf"/>
</dbReference>
<dbReference type="AlphaFoldDB" id="A0A6J5VLD3"/>
<feature type="compositionally biased region" description="Polar residues" evidence="1">
    <location>
        <begin position="456"/>
        <end position="465"/>
    </location>
</feature>
<dbReference type="SMART" id="SM00451">
    <property type="entry name" value="ZnF_U1"/>
    <property type="match status" value="2"/>
</dbReference>
<dbReference type="SUPFAM" id="SSF57667">
    <property type="entry name" value="beta-beta-alpha zinc fingers"/>
    <property type="match status" value="2"/>
</dbReference>
<evidence type="ECO:0000256" key="1">
    <source>
        <dbReference type="SAM" id="MobiDB-lite"/>
    </source>
</evidence>
<dbReference type="PANTHER" id="PTHR47487">
    <property type="entry name" value="OS06G0651300 PROTEIN-RELATED"/>
    <property type="match status" value="1"/>
</dbReference>
<organism evidence="4 5">
    <name type="scientific">Prunus armeniaca</name>
    <name type="common">Apricot</name>
    <name type="synonym">Armeniaca vulgaris</name>
    <dbReference type="NCBI Taxonomy" id="36596"/>
    <lineage>
        <taxon>Eukaryota</taxon>
        <taxon>Viridiplantae</taxon>
        <taxon>Streptophyta</taxon>
        <taxon>Embryophyta</taxon>
        <taxon>Tracheophyta</taxon>
        <taxon>Spermatophyta</taxon>
        <taxon>Magnoliopsida</taxon>
        <taxon>eudicotyledons</taxon>
        <taxon>Gunneridae</taxon>
        <taxon>Pentapetalae</taxon>
        <taxon>rosids</taxon>
        <taxon>fabids</taxon>
        <taxon>Rosales</taxon>
        <taxon>Rosaceae</taxon>
        <taxon>Amygdaloideae</taxon>
        <taxon>Amygdaleae</taxon>
        <taxon>Prunus</taxon>
    </lineage>
</organism>
<evidence type="ECO:0000256" key="2">
    <source>
        <dbReference type="SAM" id="Phobius"/>
    </source>
</evidence>
<name>A0A6J5VLD3_PRUAR</name>
<evidence type="ECO:0000259" key="3">
    <source>
        <dbReference type="SMART" id="SM00451"/>
    </source>
</evidence>
<feature type="transmembrane region" description="Helical" evidence="2">
    <location>
        <begin position="51"/>
        <end position="68"/>
    </location>
</feature>
<dbReference type="PANTHER" id="PTHR47487:SF8">
    <property type="entry name" value="OS08G0270900 PROTEIN"/>
    <property type="match status" value="1"/>
</dbReference>
<dbReference type="InterPro" id="IPR013087">
    <property type="entry name" value="Znf_C2H2_type"/>
</dbReference>
<evidence type="ECO:0000313" key="4">
    <source>
        <dbReference type="EMBL" id="CAB4288872.1"/>
    </source>
</evidence>
<feature type="region of interest" description="Disordered" evidence="1">
    <location>
        <begin position="299"/>
        <end position="331"/>
    </location>
</feature>
<feature type="domain" description="U1-type" evidence="3">
    <location>
        <begin position="262"/>
        <end position="296"/>
    </location>
</feature>
<dbReference type="Pfam" id="PF12874">
    <property type="entry name" value="zf-met"/>
    <property type="match status" value="2"/>
</dbReference>
<evidence type="ECO:0000313" key="5">
    <source>
        <dbReference type="Proteomes" id="UP000507222"/>
    </source>
</evidence>
<dbReference type="Proteomes" id="UP000507222">
    <property type="component" value="Unassembled WGS sequence"/>
</dbReference>
<feature type="region of interest" description="Disordered" evidence="1">
    <location>
        <begin position="454"/>
        <end position="477"/>
    </location>
</feature>
<protein>
    <recommendedName>
        <fullName evidence="3">U1-type domain-containing protein</fullName>
    </recommendedName>
</protein>
<keyword evidence="2" id="KW-0812">Transmembrane</keyword>
<dbReference type="InterPro" id="IPR003604">
    <property type="entry name" value="Matrin/U1-like-C_Znf_C2H2"/>
</dbReference>
<feature type="domain" description="U1-type" evidence="3">
    <location>
        <begin position="383"/>
        <end position="417"/>
    </location>
</feature>
<dbReference type="GO" id="GO:0008270">
    <property type="term" value="F:zinc ion binding"/>
    <property type="evidence" value="ECO:0007669"/>
    <property type="project" value="InterPro"/>
</dbReference>
<accession>A0A6J5VLD3</accession>
<gene>
    <name evidence="4" type="ORF">CURHAP_LOCUS47109</name>
</gene>
<sequence length="492" mass="55181">MEFNFRSLDKRSPPPLPSTLGYFPQHPHALRGSLFSFLLRLRNHNNKKKKTFFILISPLFFSLVFILLTNPIQFHLLLTFLHLSTATTQQTQTAAMIERQLEKEKIREEIMAAERRRFLEAEVRRELMLERDIAMRRAAAADGLAFDHHPRLLHHSLDHDRFATSLINNHNLIPLLTHINQIDQAIPSLVLVWPKPCVTITQEVVFFCSFRICESSREGGAVHIGNTVEAKPGPILSGVKRKTPPTAGASELPPTGLKKKPKEIWSCAMCHVSARSQKVFNQHLNGKKHKANEARLRAQKLGKSSSSAPLSKQTAKFSEPEEVTESLDPSDGLYEKMQDACTSKEKKEELPMQKDQCREDLKIKDEVEMVQGPGRKGAVRKKKFKFWCEWCKVGAYSPKVMLAHMTGKKHIARRQEVTQSNVPIASSLASSVEASKEAEDVDAAKEAHEKIPTEIAMSSSGTNANGKAENADLTKEANNTAKIVVADTFDGE</sequence>
<dbReference type="EMBL" id="CAEKDK010000007">
    <property type="protein sequence ID" value="CAB4288872.1"/>
    <property type="molecule type" value="Genomic_DNA"/>
</dbReference>